<dbReference type="Gene3D" id="6.10.140.1340">
    <property type="match status" value="2"/>
</dbReference>
<dbReference type="Proteomes" id="UP000245125">
    <property type="component" value="Unassembled WGS sequence"/>
</dbReference>
<reference evidence="3" key="1">
    <citation type="submission" date="2018-03" db="EMBL/GenBank/DDBJ databases">
        <authorList>
            <person name="Zecchin S."/>
        </authorList>
    </citation>
    <scope>NUCLEOTIDE SEQUENCE [LARGE SCALE GENOMIC DNA]</scope>
</reference>
<evidence type="ECO:0000313" key="3">
    <source>
        <dbReference type="Proteomes" id="UP000245125"/>
    </source>
</evidence>
<organism evidence="2 3">
    <name type="scientific">Candidatus Sulfobium mesophilum</name>
    <dbReference type="NCBI Taxonomy" id="2016548"/>
    <lineage>
        <taxon>Bacteria</taxon>
        <taxon>Pseudomonadati</taxon>
        <taxon>Nitrospirota</taxon>
        <taxon>Nitrospiria</taxon>
        <taxon>Nitrospirales</taxon>
        <taxon>Nitrospiraceae</taxon>
        <taxon>Candidatus Sulfobium</taxon>
    </lineage>
</organism>
<dbReference type="EMBL" id="OUUY01000064">
    <property type="protein sequence ID" value="SPQ00248.1"/>
    <property type="molecule type" value="Genomic_DNA"/>
</dbReference>
<keyword evidence="1" id="KW-1133">Transmembrane helix</keyword>
<evidence type="ECO:0008006" key="4">
    <source>
        <dbReference type="Google" id="ProtNLM"/>
    </source>
</evidence>
<protein>
    <recommendedName>
        <fullName evidence="4">DUF4395 domain-containing protein</fullName>
    </recommendedName>
</protein>
<feature type="transmembrane region" description="Helical" evidence="1">
    <location>
        <begin position="45"/>
        <end position="74"/>
    </location>
</feature>
<evidence type="ECO:0000256" key="1">
    <source>
        <dbReference type="SAM" id="Phobius"/>
    </source>
</evidence>
<feature type="transmembrane region" description="Helical" evidence="1">
    <location>
        <begin position="20"/>
        <end position="39"/>
    </location>
</feature>
<accession>A0A2U3QFT0</accession>
<keyword evidence="3" id="KW-1185">Reference proteome</keyword>
<name>A0A2U3QFT0_9BACT</name>
<evidence type="ECO:0000313" key="2">
    <source>
        <dbReference type="EMBL" id="SPQ00248.1"/>
    </source>
</evidence>
<keyword evidence="1" id="KW-0812">Transmembrane</keyword>
<dbReference type="AlphaFoldDB" id="A0A2U3QFT0"/>
<gene>
    <name evidence="2" type="ORF">NBG4_20054</name>
</gene>
<sequence length="167" mass="19272">MGKREGLYLVKTYTWYVERLVWLVAGTDVLASSILSAVHHPNWTFSILFVGLCSVMVALTGFCVVGNILCLFGFRPMIPVKVESAKKWRRSLYFMQTDRWFLERYIYMFVGVNLSLSSMLARFYSPNWLFFTGFVGTATITFAFTGFCIMANLLYRLGAEPRLCRYI</sequence>
<feature type="transmembrane region" description="Helical" evidence="1">
    <location>
        <begin position="105"/>
        <end position="124"/>
    </location>
</feature>
<feature type="transmembrane region" description="Helical" evidence="1">
    <location>
        <begin position="130"/>
        <end position="155"/>
    </location>
</feature>
<keyword evidence="1" id="KW-0472">Membrane</keyword>
<proteinExistence type="predicted"/>